<dbReference type="PANTHER" id="PTHR43470">
    <property type="entry name" value="PHOSPHATE TRANSPORT SYSTEM PERMEASE PROTEIN PSTA-RELATED"/>
    <property type="match status" value="1"/>
</dbReference>
<evidence type="ECO:0000256" key="8">
    <source>
        <dbReference type="RuleBase" id="RU363043"/>
    </source>
</evidence>
<dbReference type="SUPFAM" id="SSF161098">
    <property type="entry name" value="MetI-like"/>
    <property type="match status" value="1"/>
</dbReference>
<evidence type="ECO:0000259" key="9">
    <source>
        <dbReference type="PROSITE" id="PS50928"/>
    </source>
</evidence>
<dbReference type="InterPro" id="IPR005672">
    <property type="entry name" value="Phosphate_PstA"/>
</dbReference>
<keyword evidence="4 8" id="KW-1003">Cell membrane</keyword>
<evidence type="ECO:0000256" key="1">
    <source>
        <dbReference type="ARBA" id="ARBA00004651"/>
    </source>
</evidence>
<keyword evidence="7 8" id="KW-0472">Membrane</keyword>
<dbReference type="AlphaFoldDB" id="A0A0M2NDL4"/>
<evidence type="ECO:0000256" key="2">
    <source>
        <dbReference type="ARBA" id="ARBA00007069"/>
    </source>
</evidence>
<keyword evidence="6 8" id="KW-1133">Transmembrane helix</keyword>
<dbReference type="Pfam" id="PF00528">
    <property type="entry name" value="BPD_transp_1"/>
    <property type="match status" value="1"/>
</dbReference>
<feature type="transmembrane region" description="Helical" evidence="8">
    <location>
        <begin position="145"/>
        <end position="165"/>
    </location>
</feature>
<feature type="transmembrane region" description="Helical" evidence="8">
    <location>
        <begin position="115"/>
        <end position="139"/>
    </location>
</feature>
<dbReference type="RefSeq" id="WP_046443761.1">
    <property type="nucleotide sequence ID" value="NZ_JAXDTA010000201.1"/>
</dbReference>
<dbReference type="CDD" id="cd06261">
    <property type="entry name" value="TM_PBP2"/>
    <property type="match status" value="1"/>
</dbReference>
<feature type="transmembrane region" description="Helical" evidence="8">
    <location>
        <begin position="82"/>
        <end position="103"/>
    </location>
</feature>
<dbReference type="InterPro" id="IPR035906">
    <property type="entry name" value="MetI-like_sf"/>
</dbReference>
<dbReference type="OrthoDB" id="9785113at2"/>
<feature type="transmembrane region" description="Helical" evidence="8">
    <location>
        <begin position="197"/>
        <end position="218"/>
    </location>
</feature>
<comment type="similarity">
    <text evidence="2 8">Belongs to the binding-protein-dependent transport system permease family. CysTW subfamily.</text>
</comment>
<evidence type="ECO:0000256" key="3">
    <source>
        <dbReference type="ARBA" id="ARBA00022448"/>
    </source>
</evidence>
<evidence type="ECO:0000313" key="11">
    <source>
        <dbReference type="Proteomes" id="UP000034076"/>
    </source>
</evidence>
<organism evidence="10 11">
    <name type="scientific">Christensenella hongkongensis</name>
    <dbReference type="NCBI Taxonomy" id="270498"/>
    <lineage>
        <taxon>Bacteria</taxon>
        <taxon>Bacillati</taxon>
        <taxon>Bacillota</taxon>
        <taxon>Clostridia</taxon>
        <taxon>Christensenellales</taxon>
        <taxon>Christensenellaceae</taxon>
        <taxon>Christensenella</taxon>
    </lineage>
</organism>
<dbReference type="GO" id="GO:0035435">
    <property type="term" value="P:phosphate ion transmembrane transport"/>
    <property type="evidence" value="ECO:0007669"/>
    <property type="project" value="InterPro"/>
</dbReference>
<dbReference type="PROSITE" id="PS50928">
    <property type="entry name" value="ABC_TM1"/>
    <property type="match status" value="1"/>
</dbReference>
<name>A0A0M2NDL4_9FIRM</name>
<accession>A0A0M2NDL4</accession>
<dbReference type="PANTHER" id="PTHR43470:SF3">
    <property type="entry name" value="PHOSPHATE TRANSPORT SYSTEM PERMEASE PROTEIN PSTA-RELATED"/>
    <property type="match status" value="1"/>
</dbReference>
<evidence type="ECO:0000256" key="4">
    <source>
        <dbReference type="ARBA" id="ARBA00022475"/>
    </source>
</evidence>
<evidence type="ECO:0000256" key="6">
    <source>
        <dbReference type="ARBA" id="ARBA00022989"/>
    </source>
</evidence>
<dbReference type="InterPro" id="IPR000515">
    <property type="entry name" value="MetI-like"/>
</dbReference>
<evidence type="ECO:0000313" key="10">
    <source>
        <dbReference type="EMBL" id="KKI50614.1"/>
    </source>
</evidence>
<evidence type="ECO:0000256" key="7">
    <source>
        <dbReference type="ARBA" id="ARBA00023136"/>
    </source>
</evidence>
<feature type="domain" description="ABC transmembrane type-1" evidence="9">
    <location>
        <begin position="78"/>
        <end position="287"/>
    </location>
</feature>
<keyword evidence="11" id="KW-1185">Reference proteome</keyword>
<keyword evidence="3" id="KW-0813">Transport</keyword>
<dbReference type="EMBL" id="LAYJ01000103">
    <property type="protein sequence ID" value="KKI50614.1"/>
    <property type="molecule type" value="Genomic_DNA"/>
</dbReference>
<evidence type="ECO:0000256" key="5">
    <source>
        <dbReference type="ARBA" id="ARBA00022692"/>
    </source>
</evidence>
<feature type="transmembrane region" description="Helical" evidence="8">
    <location>
        <begin position="265"/>
        <end position="286"/>
    </location>
</feature>
<dbReference type="PATRIC" id="fig|270498.16.peg.1596"/>
<dbReference type="NCBIfam" id="TIGR00974">
    <property type="entry name" value="3a0107s02c"/>
    <property type="match status" value="1"/>
</dbReference>
<comment type="caution">
    <text evidence="10">The sequence shown here is derived from an EMBL/GenBank/DDBJ whole genome shotgun (WGS) entry which is preliminary data.</text>
</comment>
<keyword evidence="5 8" id="KW-0812">Transmembrane</keyword>
<dbReference type="Gene3D" id="1.10.3720.10">
    <property type="entry name" value="MetI-like"/>
    <property type="match status" value="1"/>
</dbReference>
<reference evidence="10 11" key="1">
    <citation type="submission" date="2015-04" db="EMBL/GenBank/DDBJ databases">
        <title>Draft genome sequence of bacteremic isolate Catabacter hongkongensis type strain HKU16T.</title>
        <authorList>
            <person name="Lau S.K."/>
            <person name="Teng J.L."/>
            <person name="Huang Y."/>
            <person name="Curreem S.O."/>
            <person name="Tsui S.K."/>
            <person name="Woo P.C."/>
        </authorList>
    </citation>
    <scope>NUCLEOTIDE SEQUENCE [LARGE SCALE GENOMIC DNA]</scope>
    <source>
        <strain evidence="10 11">HKU16</strain>
    </source>
</reference>
<sequence length="295" mass="31803">MKSSAEKLSNDVSLMKKKRRPKDGAQQITIYACAILTVVILFYLLVYIMVRGLPSVNWEFLSTAPSALNKTVGILPSIINTLYMIGITLLIATPIGVGAAIFLNEYAKRGKIVKVIEFTTETLAGIPSVLYGLFGAVFFGVTLQLGYSILAGALTLVLMILPIIVRTTQEALKTVPNEYREGALGIGTTKWHMIRTIILPGAIPGIITAVILAIGRIVGESAALLFTSGIGTNMPTNFFGHMMESGATLTVQLYTYAAKGQNDSAFGIAAVLVVIVLVINLLTNYLSKRFSNKRQ</sequence>
<dbReference type="GO" id="GO:0005315">
    <property type="term" value="F:phosphate transmembrane transporter activity"/>
    <property type="evidence" value="ECO:0007669"/>
    <property type="project" value="InterPro"/>
</dbReference>
<feature type="transmembrane region" description="Helical" evidence="8">
    <location>
        <begin position="28"/>
        <end position="50"/>
    </location>
</feature>
<dbReference type="GO" id="GO:0005886">
    <property type="term" value="C:plasma membrane"/>
    <property type="evidence" value="ECO:0007669"/>
    <property type="project" value="UniProtKB-SubCell"/>
</dbReference>
<dbReference type="Proteomes" id="UP000034076">
    <property type="component" value="Unassembled WGS sequence"/>
</dbReference>
<dbReference type="STRING" id="270498.CHK_1908"/>
<proteinExistence type="inferred from homology"/>
<comment type="subcellular location">
    <subcellularLocation>
        <location evidence="1 8">Cell membrane</location>
        <topology evidence="1 8">Multi-pass membrane protein</topology>
    </subcellularLocation>
</comment>
<gene>
    <name evidence="10" type="ORF">CHK_1908</name>
</gene>
<protein>
    <recommendedName>
        <fullName evidence="8">Phosphate transport system permease protein PstA</fullName>
    </recommendedName>
</protein>